<dbReference type="EMBL" id="CASHTH010004207">
    <property type="protein sequence ID" value="CAI8054756.1"/>
    <property type="molecule type" value="Genomic_DNA"/>
</dbReference>
<sequence length="121" mass="13793">MTSLTSVPVVALLDTEHQTWRRVLLDRIFINSAERGLYVMVMSTLLGAWIGAVPIPLDWNRPWQVWPIPCCCGAVLGSLLGSSYSLLAQHFSFYPAQLNLQSRWHSLHHQYKTPPHRLTIN</sequence>
<keyword evidence="3" id="KW-0337">GPI-anchor biosynthesis</keyword>
<comment type="subcellular location">
    <subcellularLocation>
        <location evidence="1">Endoplasmic reticulum membrane</location>
        <topology evidence="1">Multi-pass membrane protein</topology>
    </subcellularLocation>
</comment>
<evidence type="ECO:0000313" key="10">
    <source>
        <dbReference type="Proteomes" id="UP001174909"/>
    </source>
</evidence>
<protein>
    <submittedName>
        <fullName evidence="9">Phosphatidylinositol-glycan biosynthesis class F protein</fullName>
    </submittedName>
</protein>
<feature type="transmembrane region" description="Helical" evidence="8">
    <location>
        <begin position="37"/>
        <end position="57"/>
    </location>
</feature>
<comment type="caution">
    <text evidence="9">The sequence shown here is derived from an EMBL/GenBank/DDBJ whole genome shotgun (WGS) entry which is preliminary data.</text>
</comment>
<evidence type="ECO:0000256" key="7">
    <source>
        <dbReference type="ARBA" id="ARBA00023136"/>
    </source>
</evidence>
<dbReference type="Pfam" id="PF06699">
    <property type="entry name" value="PIG-F"/>
    <property type="match status" value="1"/>
</dbReference>
<evidence type="ECO:0000256" key="2">
    <source>
        <dbReference type="ARBA" id="ARBA00004687"/>
    </source>
</evidence>
<gene>
    <name evidence="9" type="ORF">GBAR_LOCUS29859</name>
</gene>
<dbReference type="GO" id="GO:0005789">
    <property type="term" value="C:endoplasmic reticulum membrane"/>
    <property type="evidence" value="ECO:0007669"/>
    <property type="project" value="UniProtKB-SubCell"/>
</dbReference>
<evidence type="ECO:0000256" key="1">
    <source>
        <dbReference type="ARBA" id="ARBA00004477"/>
    </source>
</evidence>
<reference evidence="9" key="1">
    <citation type="submission" date="2023-03" db="EMBL/GenBank/DDBJ databases">
        <authorList>
            <person name="Steffen K."/>
            <person name="Cardenas P."/>
        </authorList>
    </citation>
    <scope>NUCLEOTIDE SEQUENCE</scope>
</reference>
<evidence type="ECO:0000256" key="6">
    <source>
        <dbReference type="ARBA" id="ARBA00022989"/>
    </source>
</evidence>
<accession>A0AA35TXB7</accession>
<evidence type="ECO:0000256" key="8">
    <source>
        <dbReference type="SAM" id="Phobius"/>
    </source>
</evidence>
<evidence type="ECO:0000256" key="5">
    <source>
        <dbReference type="ARBA" id="ARBA00022824"/>
    </source>
</evidence>
<evidence type="ECO:0000313" key="9">
    <source>
        <dbReference type="EMBL" id="CAI8054756.1"/>
    </source>
</evidence>
<feature type="transmembrane region" description="Helical" evidence="8">
    <location>
        <begin position="63"/>
        <end position="87"/>
    </location>
</feature>
<comment type="pathway">
    <text evidence="2">Glycolipid biosynthesis; glycosylphosphatidylinositol-anchor biosynthesis.</text>
</comment>
<keyword evidence="4 8" id="KW-0812">Transmembrane</keyword>
<keyword evidence="6 8" id="KW-1133">Transmembrane helix</keyword>
<dbReference type="GO" id="GO:0006506">
    <property type="term" value="P:GPI anchor biosynthetic process"/>
    <property type="evidence" value="ECO:0007669"/>
    <property type="project" value="UniProtKB-KW"/>
</dbReference>
<dbReference type="InterPro" id="IPR009580">
    <property type="entry name" value="GPI_biosynthesis_protein_Pig-F"/>
</dbReference>
<keyword evidence="7 8" id="KW-0472">Membrane</keyword>
<name>A0AA35TXB7_GEOBA</name>
<keyword evidence="5" id="KW-0256">Endoplasmic reticulum</keyword>
<evidence type="ECO:0000256" key="4">
    <source>
        <dbReference type="ARBA" id="ARBA00022692"/>
    </source>
</evidence>
<proteinExistence type="predicted"/>
<dbReference type="AlphaFoldDB" id="A0AA35TXB7"/>
<organism evidence="9 10">
    <name type="scientific">Geodia barretti</name>
    <name type="common">Barrett's horny sponge</name>
    <dbReference type="NCBI Taxonomy" id="519541"/>
    <lineage>
        <taxon>Eukaryota</taxon>
        <taxon>Metazoa</taxon>
        <taxon>Porifera</taxon>
        <taxon>Demospongiae</taxon>
        <taxon>Heteroscleromorpha</taxon>
        <taxon>Tetractinellida</taxon>
        <taxon>Astrophorina</taxon>
        <taxon>Geodiidae</taxon>
        <taxon>Geodia</taxon>
    </lineage>
</organism>
<keyword evidence="10" id="KW-1185">Reference proteome</keyword>
<dbReference type="Proteomes" id="UP001174909">
    <property type="component" value="Unassembled WGS sequence"/>
</dbReference>
<evidence type="ECO:0000256" key="3">
    <source>
        <dbReference type="ARBA" id="ARBA00022502"/>
    </source>
</evidence>